<evidence type="ECO:0000313" key="2">
    <source>
        <dbReference type="EMBL" id="EFS22135.1"/>
    </source>
</evidence>
<sequence length="85" mass="10962">MDIFEIIVAFIYIYFLYIFYDYYISRKILKKWQRLSKEKKEEFIKNLSKKNQKRLLYMIEIEKDREMEKQKKKFTKVKKKYRKER</sequence>
<keyword evidence="3" id="KW-1185">Reference proteome</keyword>
<keyword evidence="1" id="KW-1133">Transmembrane helix</keyword>
<dbReference type="Proteomes" id="UP000002975">
    <property type="component" value="Unassembled WGS sequence"/>
</dbReference>
<evidence type="ECO:0000256" key="1">
    <source>
        <dbReference type="SAM" id="Phobius"/>
    </source>
</evidence>
<gene>
    <name evidence="2" type="ORF">FSBG_01632</name>
</gene>
<dbReference type="HOGENOM" id="CLU_2507908_0_0_0"/>
<dbReference type="AlphaFoldDB" id="E5BI12"/>
<accession>E5BI12</accession>
<dbReference type="RefSeq" id="WP_008802194.1">
    <property type="nucleotide sequence ID" value="NZ_GG657974.1"/>
</dbReference>
<organism evidence="2 3">
    <name type="scientific">Fusobacterium gonidiaformans 3-1-5R</name>
    <dbReference type="NCBI Taxonomy" id="469605"/>
    <lineage>
        <taxon>Bacteria</taxon>
        <taxon>Fusobacteriati</taxon>
        <taxon>Fusobacteriota</taxon>
        <taxon>Fusobacteriia</taxon>
        <taxon>Fusobacteriales</taxon>
        <taxon>Fusobacteriaceae</taxon>
        <taxon>Fusobacterium</taxon>
    </lineage>
</organism>
<dbReference type="BioCyc" id="FSP469605-HMP:GTSP-1675-MONOMER"/>
<feature type="transmembrane region" description="Helical" evidence="1">
    <location>
        <begin position="6"/>
        <end position="24"/>
    </location>
</feature>
<name>E5BI12_9FUSO</name>
<evidence type="ECO:0000313" key="3">
    <source>
        <dbReference type="Proteomes" id="UP000002975"/>
    </source>
</evidence>
<reference evidence="2 3" key="1">
    <citation type="submission" date="2009-02" db="EMBL/GenBank/DDBJ databases">
        <title>The Genome Sequence of Fusobacterium sp. 3_1_5R.</title>
        <authorList>
            <consortium name="The Broad Institute Genome Sequencing Platform"/>
            <person name="Ward D."/>
            <person name="Young S.K."/>
            <person name="Kodira C.D."/>
            <person name="Zeng Q."/>
            <person name="Koehrsen M."/>
            <person name="Alvarado L."/>
            <person name="Berlin A."/>
            <person name="Borenstein D."/>
            <person name="Chen Z."/>
            <person name="Engels R."/>
            <person name="Freedman E."/>
            <person name="Gellesch M."/>
            <person name="Goldberg J."/>
            <person name="Griggs A."/>
            <person name="Gujja S."/>
            <person name="Heiman D."/>
            <person name="Hepburn T."/>
            <person name="Howarth C."/>
            <person name="Jen D."/>
            <person name="Larson L."/>
            <person name="Lewis B."/>
            <person name="Mehta T."/>
            <person name="Park D."/>
            <person name="Pearson M."/>
            <person name="Roberts A."/>
            <person name="Saif S."/>
            <person name="Shea T."/>
            <person name="Shenoy N."/>
            <person name="Sisk P."/>
            <person name="Stolte C."/>
            <person name="Sykes S."/>
            <person name="Walk T."/>
            <person name="White J."/>
            <person name="Yandava C."/>
            <person name="Allen-Vercoe E."/>
            <person name="Strauss J."/>
            <person name="Ambrose C."/>
            <person name="Lander E."/>
            <person name="Nusbaum C."/>
            <person name="Galagan J."/>
            <person name="Birren B."/>
        </authorList>
    </citation>
    <scope>NUCLEOTIDE SEQUENCE [LARGE SCALE GENOMIC DNA]</scope>
    <source>
        <strain evidence="2 3">3_1_5R</strain>
    </source>
</reference>
<dbReference type="EMBL" id="GG657974">
    <property type="protein sequence ID" value="EFS22135.1"/>
    <property type="molecule type" value="Genomic_DNA"/>
</dbReference>
<protein>
    <submittedName>
        <fullName evidence="2">Uncharacterized protein</fullName>
    </submittedName>
</protein>
<proteinExistence type="predicted"/>
<keyword evidence="1" id="KW-0812">Transmembrane</keyword>
<keyword evidence="1" id="KW-0472">Membrane</keyword>